<dbReference type="SUPFAM" id="SSF52540">
    <property type="entry name" value="P-loop containing nucleoside triphosphate hydrolases"/>
    <property type="match status" value="1"/>
</dbReference>
<organism evidence="3 4">
    <name type="scientific">Roseburia inulinivorans</name>
    <dbReference type="NCBI Taxonomy" id="360807"/>
    <lineage>
        <taxon>Bacteria</taxon>
        <taxon>Bacillati</taxon>
        <taxon>Bacillota</taxon>
        <taxon>Clostridia</taxon>
        <taxon>Lachnospirales</taxon>
        <taxon>Lachnospiraceae</taxon>
        <taxon>Roseburia</taxon>
    </lineage>
</organism>
<dbReference type="EMBL" id="CYYR01000005">
    <property type="protein sequence ID" value="CUN65124.1"/>
    <property type="molecule type" value="Genomic_DNA"/>
</dbReference>
<name>A0A173YMM4_9FIRM</name>
<sequence>MKYSEIVGVEEHFKSAFDITSDFGDSWKTFISNDKFENNMGQIIKSFTSPVFNNRKSIWVQGTYGTGKSHSLAVIEHLLCDEYENIEDYLPRINKAQIRNEIANFRKEKKVFPVVLKGIYAITDVADLTYIIQQQVAAALRDKNIDIATKTDFQSVIQILKRGDLDSFFENLINKNIELQGYAANKEQLILALENNETKVLRIIADELKDAGLGGFRTHNIIEWLTEVKKELENRKIADYLMLFWDEFTSLLGIPARRSILNVIQDIAEMSYSEISDGKDTLGVYIMLVTHKRLEQTESYKDLKEDERNMAKARFVELDYGMQPTTTYHILSGALEKRQPDILDDLRQKNFLDVASVMGIVDKVIDSDAPNAKEVKDKIISLYPFHPYTSYLATFVSRVVGEAERSIFGFLNDEDNGFKKYIEHDVEESKFLTADYVWDFFYKTFESNAAGHFDSITNKYKLSADVIENKGENYVAVFKTILLLNILYRVTTTDADVSEKSMVNPSTENIVGAFSGVLEVDEVNAILDAIDESQILHRNPDGIFEVASSSLPQKKIMEEKKKLYSSKEDVSKILEEYAIKCIGKLKNNISRSVAREVDVQVFWAGDKEHLLRNRVEAKFKNEYSLNVALFVSRGVTRELDEILGRAETTPQDAKTMLTKMSKEDVFKNIIFVQVDTVLGNKRFEAYLDSLAQEAVARSLQMDEERKDGQQNAEKWISQWVDEIVKSGMVEIIFRGDPIHVPFISINKYLTENYTGTIFRYGLDKLPVAATAWNHQTSKKAVELVLYASNKSTFEQEAKGQDGVVKALLSDENQLLFNEKMELVVDDEKIPVVKVCKTVQQAINAKKSEVSINLAEELEFLTKPEYGYYQNRLFMGALAFALRPFIDRLYTSGNGQRIDKTVMKEVIVAIFTYWENGKYNDKFVVRMSTEEEQELTEKLATVFGIEGKDGLLETKWAIREKFQKKSKAPLWVLKYVGDNTDKYCEFIDKLFKFSKSTDENIVQNFIIELLNGIKTYDVELSNAVASVENSACLDTYILRELTNIGENSSSIDEVKEYLKTRMSGEVVFWEEDDVQKQIWMWKMGKQVPASSSNGGTTEIESTTSSGDNSSSGSTENTGETYEKSGVTSDTTDAEVLSIAKKGIENNKNNCDKLYEILTKLIDKYEYMAKDINELL</sequence>
<evidence type="ECO:0000313" key="3">
    <source>
        <dbReference type="EMBL" id="CUN65124.1"/>
    </source>
</evidence>
<protein>
    <recommendedName>
        <fullName evidence="2">DUF6079 domain-containing protein</fullName>
    </recommendedName>
</protein>
<feature type="domain" description="DUF6079" evidence="2">
    <location>
        <begin position="31"/>
        <end position="148"/>
    </location>
</feature>
<gene>
    <name evidence="3" type="ORF">ERS852392_00981</name>
</gene>
<dbReference type="AlphaFoldDB" id="A0A173YMM4"/>
<evidence type="ECO:0000259" key="2">
    <source>
        <dbReference type="Pfam" id="PF19557"/>
    </source>
</evidence>
<dbReference type="RefSeq" id="WP_055301605.1">
    <property type="nucleotide sequence ID" value="NZ_CYYR01000005.1"/>
</dbReference>
<proteinExistence type="predicted"/>
<dbReference type="InterPro" id="IPR045725">
    <property type="entry name" value="DUF6079_N"/>
</dbReference>
<accession>A0A173YMM4</accession>
<dbReference type="Proteomes" id="UP000095395">
    <property type="component" value="Unassembled WGS sequence"/>
</dbReference>
<dbReference type="Pfam" id="PF19557">
    <property type="entry name" value="DUF6079_1st"/>
    <property type="match status" value="1"/>
</dbReference>
<evidence type="ECO:0000313" key="4">
    <source>
        <dbReference type="Proteomes" id="UP000095395"/>
    </source>
</evidence>
<evidence type="ECO:0000256" key="1">
    <source>
        <dbReference type="SAM" id="MobiDB-lite"/>
    </source>
</evidence>
<reference evidence="3 4" key="1">
    <citation type="submission" date="2015-09" db="EMBL/GenBank/DDBJ databases">
        <authorList>
            <consortium name="Pathogen Informatics"/>
        </authorList>
    </citation>
    <scope>NUCLEOTIDE SEQUENCE [LARGE SCALE GENOMIC DNA]</scope>
    <source>
        <strain evidence="3 4">2789STDY5608835</strain>
    </source>
</reference>
<feature type="region of interest" description="Disordered" evidence="1">
    <location>
        <begin position="1086"/>
        <end position="1127"/>
    </location>
</feature>
<feature type="compositionally biased region" description="Low complexity" evidence="1">
    <location>
        <begin position="1089"/>
        <end position="1118"/>
    </location>
</feature>
<dbReference type="InterPro" id="IPR027417">
    <property type="entry name" value="P-loop_NTPase"/>
</dbReference>